<protein>
    <submittedName>
        <fullName evidence="2">Uncharacterized protein</fullName>
    </submittedName>
</protein>
<dbReference type="WBParaSite" id="nRc.2.0.1.t19664-RA">
    <property type="protein sequence ID" value="nRc.2.0.1.t19664-RA"/>
    <property type="gene ID" value="nRc.2.0.1.g19664"/>
</dbReference>
<evidence type="ECO:0000313" key="1">
    <source>
        <dbReference type="Proteomes" id="UP000887565"/>
    </source>
</evidence>
<name>A0A915J0N9_ROMCU</name>
<sequence>MTVRVSEFIGWAWRSSESLTEAYSVAEHGQAKSTANGIKENGGGVIAIMGTVIGSLAQWLIGGNAFHPDIVNFMTKRWQRGVIVLHSISKSQFVYRGKRKVEELDDPVGTLGAVSSFGCVIRVKTLTSPKPLGTVPKQKD</sequence>
<organism evidence="1 2">
    <name type="scientific">Romanomermis culicivorax</name>
    <name type="common">Nematode worm</name>
    <dbReference type="NCBI Taxonomy" id="13658"/>
    <lineage>
        <taxon>Eukaryota</taxon>
        <taxon>Metazoa</taxon>
        <taxon>Ecdysozoa</taxon>
        <taxon>Nematoda</taxon>
        <taxon>Enoplea</taxon>
        <taxon>Dorylaimia</taxon>
        <taxon>Mermithida</taxon>
        <taxon>Mermithoidea</taxon>
        <taxon>Mermithidae</taxon>
        <taxon>Romanomermis</taxon>
    </lineage>
</organism>
<keyword evidence="1" id="KW-1185">Reference proteome</keyword>
<dbReference type="AlphaFoldDB" id="A0A915J0N9"/>
<reference evidence="2" key="1">
    <citation type="submission" date="2022-11" db="UniProtKB">
        <authorList>
            <consortium name="WormBaseParasite"/>
        </authorList>
    </citation>
    <scope>IDENTIFICATION</scope>
</reference>
<accession>A0A915J0N9</accession>
<proteinExistence type="predicted"/>
<dbReference type="Proteomes" id="UP000887565">
    <property type="component" value="Unplaced"/>
</dbReference>
<evidence type="ECO:0000313" key="2">
    <source>
        <dbReference type="WBParaSite" id="nRc.2.0.1.t19664-RA"/>
    </source>
</evidence>